<dbReference type="PANTHER" id="PTHR35396">
    <property type="entry name" value="SMALL SECRETED PROTEIN"/>
    <property type="match status" value="1"/>
</dbReference>
<keyword evidence="3" id="KW-1185">Reference proteome</keyword>
<proteinExistence type="predicted"/>
<gene>
    <name evidence="2" type="ORF">O181_088999</name>
</gene>
<dbReference type="Proteomes" id="UP000765509">
    <property type="component" value="Unassembled WGS sequence"/>
</dbReference>
<reference evidence="2" key="1">
    <citation type="submission" date="2021-03" db="EMBL/GenBank/DDBJ databases">
        <title>Draft genome sequence of rust myrtle Austropuccinia psidii MF-1, a brazilian biotype.</title>
        <authorList>
            <person name="Quecine M.C."/>
            <person name="Pachon D.M.R."/>
            <person name="Bonatelli M.L."/>
            <person name="Correr F.H."/>
            <person name="Franceschini L.M."/>
            <person name="Leite T.F."/>
            <person name="Margarido G.R.A."/>
            <person name="Almeida C.A."/>
            <person name="Ferrarezi J.A."/>
            <person name="Labate C.A."/>
        </authorList>
    </citation>
    <scope>NUCLEOTIDE SEQUENCE</scope>
    <source>
        <strain evidence="2">MF-1</strain>
    </source>
</reference>
<sequence>MVDRNTQKTQAVFGKAATRPCSLAVAQGCDYPSQTLIMSSGRCHKAYGTASQLSGIIVSLSRDLGGIAPLDQQQSCFPQFGSTSPPQNHHTQQPTSPLSFKIGPTEAWVAGLKSKVTYKKSLVQQTQCARNQRMLGQTYSWFKAAAKAPTRFNITYGWCFATKILPTSADLKNATGVFSYFWADFPNMAPGVGVGPIVDTKTGAPGYDDKNGTFIPSVPKPPTKPQKL</sequence>
<accession>A0A9Q3ISQ1</accession>
<organism evidence="2 3">
    <name type="scientific">Austropuccinia psidii MF-1</name>
    <dbReference type="NCBI Taxonomy" id="1389203"/>
    <lineage>
        <taxon>Eukaryota</taxon>
        <taxon>Fungi</taxon>
        <taxon>Dikarya</taxon>
        <taxon>Basidiomycota</taxon>
        <taxon>Pucciniomycotina</taxon>
        <taxon>Pucciniomycetes</taxon>
        <taxon>Pucciniales</taxon>
        <taxon>Sphaerophragmiaceae</taxon>
        <taxon>Austropuccinia</taxon>
    </lineage>
</organism>
<dbReference type="EMBL" id="AVOT02054594">
    <property type="protein sequence ID" value="MBW0549284.1"/>
    <property type="molecule type" value="Genomic_DNA"/>
</dbReference>
<comment type="caution">
    <text evidence="2">The sequence shown here is derived from an EMBL/GenBank/DDBJ whole genome shotgun (WGS) entry which is preliminary data.</text>
</comment>
<evidence type="ECO:0000256" key="1">
    <source>
        <dbReference type="SAM" id="MobiDB-lite"/>
    </source>
</evidence>
<evidence type="ECO:0000313" key="3">
    <source>
        <dbReference type="Proteomes" id="UP000765509"/>
    </source>
</evidence>
<dbReference type="PANTHER" id="PTHR35396:SF1">
    <property type="entry name" value="SMALL SECRETED PROTEIN"/>
    <property type="match status" value="1"/>
</dbReference>
<feature type="region of interest" description="Disordered" evidence="1">
    <location>
        <begin position="209"/>
        <end position="228"/>
    </location>
</feature>
<name>A0A9Q3ISQ1_9BASI</name>
<dbReference type="AlphaFoldDB" id="A0A9Q3ISQ1"/>
<evidence type="ECO:0000313" key="2">
    <source>
        <dbReference type="EMBL" id="MBW0549284.1"/>
    </source>
</evidence>
<protein>
    <submittedName>
        <fullName evidence="2">Uncharacterized protein</fullName>
    </submittedName>
</protein>
<feature type="compositionally biased region" description="Pro residues" evidence="1">
    <location>
        <begin position="218"/>
        <end position="228"/>
    </location>
</feature>